<keyword evidence="3 4" id="KW-0597">Phosphoprotein</keyword>
<dbReference type="SMART" id="SM00388">
    <property type="entry name" value="HisKA"/>
    <property type="match status" value="1"/>
</dbReference>
<evidence type="ECO:0000313" key="10">
    <source>
        <dbReference type="Proteomes" id="UP001629214"/>
    </source>
</evidence>
<dbReference type="InterPro" id="IPR000014">
    <property type="entry name" value="PAS"/>
</dbReference>
<sequence>MTGDELPDDAELTDAQRFQLAVSSIRDYAIYMLDINGNVTTWNNGAERFKGYTEEEILGTHFSRFYTEEDRQAGIPARALRIALTEGKFEDEGWRVRKDGSRFWASVVIDPITKKNGELIGFAKITRDVTEKQQAATALAQANAALFQSQKMEALGKLTGGVAHDFNNLLAVASSGMDVLLAQHPELQGSRTLDSMRRAISRGASLTQQLLSFARQQPLQSEEHDLNALINDFESVLRRAGNSSIQFKIQIDSNTLPVNIDAARFETALLNLVVNACQAMPEGGHLAISTNRIRLKEKAVNNLPAGLYAEVRVSDTGIGMTPDVAARAFEPFFTTKAPGDGTGLGLSQVYGFITQSGGEVVIVSEAGIGSSFSVYLPAVESNAARERNEGRLDIETVLIVDDQLDLLEVTAELFRTLGYEALTATSGAEALAVLERTPIDILFSDVVMPNSISGVELARLTREQYPDTKIILASGYPLPGLSATQGGVAGFSFLNKPYQLSDLAKTLRSKA</sequence>
<dbReference type="RefSeq" id="WP_408165657.1">
    <property type="nucleotide sequence ID" value="NZ_JAQQFR010000002.1"/>
</dbReference>
<dbReference type="InterPro" id="IPR011006">
    <property type="entry name" value="CheY-like_superfamily"/>
</dbReference>
<feature type="domain" description="Response regulatory" evidence="6">
    <location>
        <begin position="396"/>
        <end position="511"/>
    </location>
</feature>
<evidence type="ECO:0000259" key="7">
    <source>
        <dbReference type="PROSITE" id="PS50112"/>
    </source>
</evidence>
<gene>
    <name evidence="9" type="ORF">PQR63_03420</name>
</gene>
<evidence type="ECO:0000259" key="6">
    <source>
        <dbReference type="PROSITE" id="PS50110"/>
    </source>
</evidence>
<evidence type="ECO:0000256" key="1">
    <source>
        <dbReference type="ARBA" id="ARBA00000085"/>
    </source>
</evidence>
<dbReference type="SUPFAM" id="SSF52172">
    <property type="entry name" value="CheY-like"/>
    <property type="match status" value="1"/>
</dbReference>
<dbReference type="Gene3D" id="1.10.287.130">
    <property type="match status" value="1"/>
</dbReference>
<dbReference type="Gene3D" id="3.40.50.2300">
    <property type="match status" value="1"/>
</dbReference>
<dbReference type="InterPro" id="IPR000700">
    <property type="entry name" value="PAS-assoc_C"/>
</dbReference>
<dbReference type="PANTHER" id="PTHR43065">
    <property type="entry name" value="SENSOR HISTIDINE KINASE"/>
    <property type="match status" value="1"/>
</dbReference>
<dbReference type="SMART" id="SM00387">
    <property type="entry name" value="HATPase_c"/>
    <property type="match status" value="1"/>
</dbReference>
<dbReference type="SUPFAM" id="SSF47384">
    <property type="entry name" value="Homodimeric domain of signal transducing histidine kinase"/>
    <property type="match status" value="1"/>
</dbReference>
<evidence type="ECO:0000256" key="3">
    <source>
        <dbReference type="ARBA" id="ARBA00022553"/>
    </source>
</evidence>
<dbReference type="Gene3D" id="3.30.565.10">
    <property type="entry name" value="Histidine kinase-like ATPase, C-terminal domain"/>
    <property type="match status" value="1"/>
</dbReference>
<dbReference type="PANTHER" id="PTHR43065:SF49">
    <property type="entry name" value="HISTIDINE KINASE"/>
    <property type="match status" value="1"/>
</dbReference>
<name>A0ABW8Z4L8_9BURK</name>
<keyword evidence="10" id="KW-1185">Reference proteome</keyword>
<dbReference type="SMART" id="SM00091">
    <property type="entry name" value="PAS"/>
    <property type="match status" value="1"/>
</dbReference>
<evidence type="ECO:0000259" key="8">
    <source>
        <dbReference type="PROSITE" id="PS50113"/>
    </source>
</evidence>
<dbReference type="InterPro" id="IPR004358">
    <property type="entry name" value="Sig_transdc_His_kin-like_C"/>
</dbReference>
<dbReference type="CDD" id="cd00082">
    <property type="entry name" value="HisKA"/>
    <property type="match status" value="1"/>
</dbReference>
<proteinExistence type="predicted"/>
<dbReference type="NCBIfam" id="TIGR00229">
    <property type="entry name" value="sensory_box"/>
    <property type="match status" value="1"/>
</dbReference>
<dbReference type="Pfam" id="PF02518">
    <property type="entry name" value="HATPase_c"/>
    <property type="match status" value="1"/>
</dbReference>
<feature type="domain" description="PAC" evidence="8">
    <location>
        <begin position="89"/>
        <end position="141"/>
    </location>
</feature>
<dbReference type="CDD" id="cd00130">
    <property type="entry name" value="PAS"/>
    <property type="match status" value="1"/>
</dbReference>
<dbReference type="InterPro" id="IPR003594">
    <property type="entry name" value="HATPase_dom"/>
</dbReference>
<dbReference type="SUPFAM" id="SSF55874">
    <property type="entry name" value="ATPase domain of HSP90 chaperone/DNA topoisomerase II/histidine kinase"/>
    <property type="match status" value="1"/>
</dbReference>
<dbReference type="PROSITE" id="PS50112">
    <property type="entry name" value="PAS"/>
    <property type="match status" value="1"/>
</dbReference>
<feature type="domain" description="Histidine kinase" evidence="5">
    <location>
        <begin position="161"/>
        <end position="380"/>
    </location>
</feature>
<dbReference type="PROSITE" id="PS50110">
    <property type="entry name" value="RESPONSE_REGULATORY"/>
    <property type="match status" value="1"/>
</dbReference>
<evidence type="ECO:0000256" key="4">
    <source>
        <dbReference type="PROSITE-ProRule" id="PRU00169"/>
    </source>
</evidence>
<dbReference type="PROSITE" id="PS50113">
    <property type="entry name" value="PAC"/>
    <property type="match status" value="1"/>
</dbReference>
<dbReference type="InterPro" id="IPR036890">
    <property type="entry name" value="HATPase_C_sf"/>
</dbReference>
<dbReference type="EC" id="2.7.13.3" evidence="2"/>
<comment type="caution">
    <text evidence="9">The sequence shown here is derived from an EMBL/GenBank/DDBJ whole genome shotgun (WGS) entry which is preliminary data.</text>
</comment>
<dbReference type="InterPro" id="IPR035965">
    <property type="entry name" value="PAS-like_dom_sf"/>
</dbReference>
<feature type="domain" description="PAS" evidence="7">
    <location>
        <begin position="30"/>
        <end position="87"/>
    </location>
</feature>
<dbReference type="PROSITE" id="PS50109">
    <property type="entry name" value="HIS_KIN"/>
    <property type="match status" value="1"/>
</dbReference>
<accession>A0ABW8Z4L8</accession>
<dbReference type="Gene3D" id="3.30.450.20">
    <property type="entry name" value="PAS domain"/>
    <property type="match status" value="1"/>
</dbReference>
<dbReference type="PRINTS" id="PR00344">
    <property type="entry name" value="BCTRLSENSOR"/>
</dbReference>
<dbReference type="InterPro" id="IPR003661">
    <property type="entry name" value="HisK_dim/P_dom"/>
</dbReference>
<comment type="catalytic activity">
    <reaction evidence="1">
        <text>ATP + protein L-histidine = ADP + protein N-phospho-L-histidine.</text>
        <dbReference type="EC" id="2.7.13.3"/>
    </reaction>
</comment>
<dbReference type="Proteomes" id="UP001629214">
    <property type="component" value="Unassembled WGS sequence"/>
</dbReference>
<dbReference type="SMART" id="SM00448">
    <property type="entry name" value="REC"/>
    <property type="match status" value="1"/>
</dbReference>
<organism evidence="9 10">
    <name type="scientific">Herbaspirillum rhizosphaerae</name>
    <dbReference type="NCBI Taxonomy" id="346179"/>
    <lineage>
        <taxon>Bacteria</taxon>
        <taxon>Pseudomonadati</taxon>
        <taxon>Pseudomonadota</taxon>
        <taxon>Betaproteobacteria</taxon>
        <taxon>Burkholderiales</taxon>
        <taxon>Oxalobacteraceae</taxon>
        <taxon>Herbaspirillum</taxon>
    </lineage>
</organism>
<evidence type="ECO:0000259" key="5">
    <source>
        <dbReference type="PROSITE" id="PS50109"/>
    </source>
</evidence>
<dbReference type="EMBL" id="JAQQFR010000002">
    <property type="protein sequence ID" value="MFL9877415.1"/>
    <property type="molecule type" value="Genomic_DNA"/>
</dbReference>
<dbReference type="Pfam" id="PF00072">
    <property type="entry name" value="Response_reg"/>
    <property type="match status" value="1"/>
</dbReference>
<protein>
    <recommendedName>
        <fullName evidence="2">histidine kinase</fullName>
        <ecNumber evidence="2">2.7.13.3</ecNumber>
    </recommendedName>
</protein>
<dbReference type="Pfam" id="PF13426">
    <property type="entry name" value="PAS_9"/>
    <property type="match status" value="1"/>
</dbReference>
<evidence type="ECO:0000313" key="9">
    <source>
        <dbReference type="EMBL" id="MFL9877415.1"/>
    </source>
</evidence>
<dbReference type="InterPro" id="IPR036097">
    <property type="entry name" value="HisK_dim/P_sf"/>
</dbReference>
<reference evidence="9 10" key="1">
    <citation type="journal article" date="2024" name="Chem. Sci.">
        <title>Discovery of megapolipeptins by genome mining of a Burkholderiales bacteria collection.</title>
        <authorList>
            <person name="Paulo B.S."/>
            <person name="Recchia M.J.J."/>
            <person name="Lee S."/>
            <person name="Fergusson C.H."/>
            <person name="Romanowski S.B."/>
            <person name="Hernandez A."/>
            <person name="Krull N."/>
            <person name="Liu D.Y."/>
            <person name="Cavanagh H."/>
            <person name="Bos A."/>
            <person name="Gray C.A."/>
            <person name="Murphy B.T."/>
            <person name="Linington R.G."/>
            <person name="Eustaquio A.S."/>
        </authorList>
    </citation>
    <scope>NUCLEOTIDE SEQUENCE [LARGE SCALE GENOMIC DNA]</scope>
    <source>
        <strain evidence="9 10">RL21-008-BIB-B</strain>
    </source>
</reference>
<dbReference type="InterPro" id="IPR005467">
    <property type="entry name" value="His_kinase_dom"/>
</dbReference>
<evidence type="ECO:0000256" key="2">
    <source>
        <dbReference type="ARBA" id="ARBA00012438"/>
    </source>
</evidence>
<dbReference type="InterPro" id="IPR001789">
    <property type="entry name" value="Sig_transdc_resp-reg_receiver"/>
</dbReference>
<feature type="modified residue" description="4-aspartylphosphate" evidence="4">
    <location>
        <position position="445"/>
    </location>
</feature>
<dbReference type="SUPFAM" id="SSF55785">
    <property type="entry name" value="PYP-like sensor domain (PAS domain)"/>
    <property type="match status" value="1"/>
</dbReference>